<evidence type="ECO:0000313" key="2">
    <source>
        <dbReference type="EMBL" id="BDC98613.1"/>
    </source>
</evidence>
<evidence type="ECO:0000259" key="1">
    <source>
        <dbReference type="Pfam" id="PF00534"/>
    </source>
</evidence>
<accession>A0ABN6L6Z4</accession>
<evidence type="ECO:0000313" key="3">
    <source>
        <dbReference type="Proteomes" id="UP001354989"/>
    </source>
</evidence>
<dbReference type="Pfam" id="PF00534">
    <property type="entry name" value="Glycos_transf_1"/>
    <property type="match status" value="1"/>
</dbReference>
<feature type="domain" description="Glycosyl transferase family 1" evidence="1">
    <location>
        <begin position="206"/>
        <end position="317"/>
    </location>
</feature>
<gene>
    <name evidence="2" type="ORF">PEPS_08940</name>
</gene>
<dbReference type="PANTHER" id="PTHR45947:SF3">
    <property type="entry name" value="SULFOQUINOVOSYL TRANSFERASE SQD2"/>
    <property type="match status" value="1"/>
</dbReference>
<dbReference type="CDD" id="cd03801">
    <property type="entry name" value="GT4_PimA-like"/>
    <property type="match status" value="1"/>
</dbReference>
<keyword evidence="3" id="KW-1185">Reference proteome</keyword>
<sequence length="382" mass="43532">MRPCMRRCIMERPKVLLFTEYFAPAYKGGGPIQSCVNLVRYLAQAYDFYVVCQAFDLDKSPLGVPFEEWVDFEGKAQVFYGEEQKYSDIKAIIDQVKPDVVYVNGVFNLFTTLFPLLSNRKVGSQAKVIIAPRGMLQLNSLKIKRLKKRLYLEVLKQLLPKNLMWQFTTQQEQLEFRTLRLQGLQSIVGNVPNISIGFSKGQMKSSEAIKLVTVALISPMKNHLLVIEALKNVKGNVQWDIYGPVKDSQYWNSCQETINRLPKNIIVNYHGEVKPTRIGEVLKKANVYIQPSQSENFGHSLFEAFANGLPVISSNQTPWRNLKEKKAGWDVVLEGNELQIAIEEAISMDSETFGIWQKGARAVAEQYMSEANLKEEYGRLFG</sequence>
<dbReference type="PANTHER" id="PTHR45947">
    <property type="entry name" value="SULFOQUINOVOSYL TRANSFERASE SQD2"/>
    <property type="match status" value="1"/>
</dbReference>
<name>A0ABN6L6Z4_9BACT</name>
<organism evidence="2 3">
    <name type="scientific">Persicobacter psychrovividus</name>
    <dbReference type="NCBI Taxonomy" id="387638"/>
    <lineage>
        <taxon>Bacteria</taxon>
        <taxon>Pseudomonadati</taxon>
        <taxon>Bacteroidota</taxon>
        <taxon>Cytophagia</taxon>
        <taxon>Cytophagales</taxon>
        <taxon>Persicobacteraceae</taxon>
        <taxon>Persicobacter</taxon>
    </lineage>
</organism>
<dbReference type="SUPFAM" id="SSF53756">
    <property type="entry name" value="UDP-Glycosyltransferase/glycogen phosphorylase"/>
    <property type="match status" value="1"/>
</dbReference>
<dbReference type="InterPro" id="IPR050194">
    <property type="entry name" value="Glycosyltransferase_grp1"/>
</dbReference>
<protein>
    <recommendedName>
        <fullName evidence="1">Glycosyl transferase family 1 domain-containing protein</fullName>
    </recommendedName>
</protein>
<reference evidence="2 3" key="1">
    <citation type="submission" date="2021-12" db="EMBL/GenBank/DDBJ databases">
        <title>Genome sequencing of bacteria with rrn-lacking chromosome and rrn-plasmid.</title>
        <authorList>
            <person name="Anda M."/>
            <person name="Iwasaki W."/>
        </authorList>
    </citation>
    <scope>NUCLEOTIDE SEQUENCE [LARGE SCALE GENOMIC DNA]</scope>
    <source>
        <strain evidence="2 3">NBRC 101262</strain>
    </source>
</reference>
<proteinExistence type="predicted"/>
<dbReference type="Proteomes" id="UP001354989">
    <property type="component" value="Chromosome"/>
</dbReference>
<dbReference type="Gene3D" id="3.40.50.2000">
    <property type="entry name" value="Glycogen Phosphorylase B"/>
    <property type="match status" value="1"/>
</dbReference>
<dbReference type="InterPro" id="IPR001296">
    <property type="entry name" value="Glyco_trans_1"/>
</dbReference>
<dbReference type="EMBL" id="AP025292">
    <property type="protein sequence ID" value="BDC98613.1"/>
    <property type="molecule type" value="Genomic_DNA"/>
</dbReference>